<protein>
    <submittedName>
        <fullName evidence="2">Uncharacterized protein</fullName>
    </submittedName>
</protein>
<evidence type="ECO:0000256" key="1">
    <source>
        <dbReference type="SAM" id="Phobius"/>
    </source>
</evidence>
<organism evidence="2 3">
    <name type="scientific">Haloarcula quadrata</name>
    <dbReference type="NCBI Taxonomy" id="182779"/>
    <lineage>
        <taxon>Archaea</taxon>
        <taxon>Methanobacteriati</taxon>
        <taxon>Methanobacteriota</taxon>
        <taxon>Stenosarchaea group</taxon>
        <taxon>Halobacteria</taxon>
        <taxon>Halobacteriales</taxon>
        <taxon>Haloarculaceae</taxon>
        <taxon>Haloarcula</taxon>
    </lineage>
</organism>
<reference evidence="2 3" key="1">
    <citation type="submission" date="2018-10" db="EMBL/GenBank/DDBJ databases">
        <title>Genomic Encyclopedia of Archaeal and Bacterial Type Strains, Phase II (KMG-II): from individual species to whole genera.</title>
        <authorList>
            <person name="Goeker M."/>
        </authorList>
    </citation>
    <scope>NUCLEOTIDE SEQUENCE [LARGE SCALE GENOMIC DNA]</scope>
    <source>
        <strain evidence="2 3">DSM 11927</strain>
    </source>
</reference>
<keyword evidence="1" id="KW-0472">Membrane</keyword>
<feature type="transmembrane region" description="Helical" evidence="1">
    <location>
        <begin position="51"/>
        <end position="68"/>
    </location>
</feature>
<sequence>MCDAAERLNVSEQPSTNSKSLVSTETKITAVFVILGLVSVYGTTAVTDKQWVHFAVLIGVGVIAPTFINEWRD</sequence>
<dbReference type="Pfam" id="PF25949">
    <property type="entry name" value="DUF7987"/>
    <property type="match status" value="1"/>
</dbReference>
<proteinExistence type="predicted"/>
<dbReference type="InterPro" id="IPR058293">
    <property type="entry name" value="DUF7987"/>
</dbReference>
<dbReference type="AlphaFoldDB" id="A0A495QVN5"/>
<keyword evidence="3" id="KW-1185">Reference proteome</keyword>
<gene>
    <name evidence="2" type="ORF">BDK61_3789</name>
</gene>
<feature type="transmembrane region" description="Helical" evidence="1">
    <location>
        <begin position="28"/>
        <end position="45"/>
    </location>
</feature>
<comment type="caution">
    <text evidence="2">The sequence shown here is derived from an EMBL/GenBank/DDBJ whole genome shotgun (WGS) entry which is preliminary data.</text>
</comment>
<accession>A0A495QVN5</accession>
<dbReference type="EMBL" id="RBWW01000002">
    <property type="protein sequence ID" value="RKS78140.1"/>
    <property type="molecule type" value="Genomic_DNA"/>
</dbReference>
<keyword evidence="1" id="KW-0812">Transmembrane</keyword>
<name>A0A495QVN5_9EURY</name>
<keyword evidence="1" id="KW-1133">Transmembrane helix</keyword>
<dbReference type="Proteomes" id="UP000268233">
    <property type="component" value="Unassembled WGS sequence"/>
</dbReference>
<evidence type="ECO:0000313" key="3">
    <source>
        <dbReference type="Proteomes" id="UP000268233"/>
    </source>
</evidence>
<evidence type="ECO:0000313" key="2">
    <source>
        <dbReference type="EMBL" id="RKS78140.1"/>
    </source>
</evidence>